<dbReference type="RefSeq" id="XP_040758231.1">
    <property type="nucleotide sequence ID" value="XM_040907395.1"/>
</dbReference>
<sequence>MPAIRDVWLSVLDWVGVTANPAWSTLWGDFIPAGFLFTSLGVRSTAGTMLSLPQAHSRFEDIINVILAGTLTCKKAQVQVASQLLTFTANCTIVDCRDPSFLGFTHPLLVGWDAALSALTASLFMPFPVALPSLAATAPSIPVEKTHIADTPMQEDFNLIKVSRDQVESEREFNTTVEGVKSAKEARGLKCPSEESMPGPSPRVCVEGAQAFLDYLDNIGGMSIWQYYAQFGKLWGITHMSSSTFAVLCTSCKDESSCIVMPPGKACLCCCMSKKGCSLNTNMGVGLPAVLCQFVDLHTMLTTIQGGFNTSAIPPAALGEIADRERIRLACDMQLTYAWFLEPESLAINTKTLGGPVAAVLSPVTSGSTEPIL</sequence>
<evidence type="ECO:0000313" key="2">
    <source>
        <dbReference type="Proteomes" id="UP000076871"/>
    </source>
</evidence>
<accession>A0A165B8J4</accession>
<proteinExistence type="predicted"/>
<dbReference type="Proteomes" id="UP000076871">
    <property type="component" value="Unassembled WGS sequence"/>
</dbReference>
<organism evidence="1 2">
    <name type="scientific">Laetiporus sulphureus 93-53</name>
    <dbReference type="NCBI Taxonomy" id="1314785"/>
    <lineage>
        <taxon>Eukaryota</taxon>
        <taxon>Fungi</taxon>
        <taxon>Dikarya</taxon>
        <taxon>Basidiomycota</taxon>
        <taxon>Agaricomycotina</taxon>
        <taxon>Agaricomycetes</taxon>
        <taxon>Polyporales</taxon>
        <taxon>Laetiporus</taxon>
    </lineage>
</organism>
<protein>
    <submittedName>
        <fullName evidence="1">Uncharacterized protein</fullName>
    </submittedName>
</protein>
<dbReference type="InParanoid" id="A0A165B8J4"/>
<keyword evidence="2" id="KW-1185">Reference proteome</keyword>
<gene>
    <name evidence="1" type="ORF">LAESUDRAFT_718099</name>
</gene>
<dbReference type="GeneID" id="63824424"/>
<reference evidence="1 2" key="1">
    <citation type="journal article" date="2016" name="Mol. Biol. Evol.">
        <title>Comparative Genomics of Early-Diverging Mushroom-Forming Fungi Provides Insights into the Origins of Lignocellulose Decay Capabilities.</title>
        <authorList>
            <person name="Nagy L.G."/>
            <person name="Riley R."/>
            <person name="Tritt A."/>
            <person name="Adam C."/>
            <person name="Daum C."/>
            <person name="Floudas D."/>
            <person name="Sun H."/>
            <person name="Yadav J.S."/>
            <person name="Pangilinan J."/>
            <person name="Larsson K.H."/>
            <person name="Matsuura K."/>
            <person name="Barry K."/>
            <person name="Labutti K."/>
            <person name="Kuo R."/>
            <person name="Ohm R.A."/>
            <person name="Bhattacharya S.S."/>
            <person name="Shirouzu T."/>
            <person name="Yoshinaga Y."/>
            <person name="Martin F.M."/>
            <person name="Grigoriev I.V."/>
            <person name="Hibbett D.S."/>
        </authorList>
    </citation>
    <scope>NUCLEOTIDE SEQUENCE [LARGE SCALE GENOMIC DNA]</scope>
    <source>
        <strain evidence="1 2">93-53</strain>
    </source>
</reference>
<dbReference type="AlphaFoldDB" id="A0A165B8J4"/>
<dbReference type="EMBL" id="KV427684">
    <property type="protein sequence ID" value="KZT00491.1"/>
    <property type="molecule type" value="Genomic_DNA"/>
</dbReference>
<evidence type="ECO:0000313" key="1">
    <source>
        <dbReference type="EMBL" id="KZT00491.1"/>
    </source>
</evidence>
<name>A0A165B8J4_9APHY</name>